<feature type="compositionally biased region" description="Basic and acidic residues" evidence="1">
    <location>
        <begin position="9"/>
        <end position="27"/>
    </location>
</feature>
<dbReference type="EMBL" id="AMZH03032548">
    <property type="protein sequence ID" value="RRT32336.1"/>
    <property type="molecule type" value="Genomic_DNA"/>
</dbReference>
<name>A0A426WYI0_ENSVE</name>
<comment type="caution">
    <text evidence="2">The sequence shown here is derived from an EMBL/GenBank/DDBJ whole genome shotgun (WGS) entry which is preliminary data.</text>
</comment>
<organism evidence="2 3">
    <name type="scientific">Ensete ventricosum</name>
    <name type="common">Abyssinian banana</name>
    <name type="synonym">Musa ensete</name>
    <dbReference type="NCBI Taxonomy" id="4639"/>
    <lineage>
        <taxon>Eukaryota</taxon>
        <taxon>Viridiplantae</taxon>
        <taxon>Streptophyta</taxon>
        <taxon>Embryophyta</taxon>
        <taxon>Tracheophyta</taxon>
        <taxon>Spermatophyta</taxon>
        <taxon>Magnoliopsida</taxon>
        <taxon>Liliopsida</taxon>
        <taxon>Zingiberales</taxon>
        <taxon>Musaceae</taxon>
        <taxon>Ensete</taxon>
    </lineage>
</organism>
<feature type="region of interest" description="Disordered" evidence="1">
    <location>
        <begin position="1"/>
        <end position="30"/>
    </location>
</feature>
<dbReference type="Proteomes" id="UP000287651">
    <property type="component" value="Unassembled WGS sequence"/>
</dbReference>
<evidence type="ECO:0000256" key="1">
    <source>
        <dbReference type="SAM" id="MobiDB-lite"/>
    </source>
</evidence>
<accession>A0A426WYI0</accession>
<evidence type="ECO:0000313" key="3">
    <source>
        <dbReference type="Proteomes" id="UP000287651"/>
    </source>
</evidence>
<protein>
    <submittedName>
        <fullName evidence="2">Uncharacterized protein</fullName>
    </submittedName>
</protein>
<sequence length="132" mass="14353">MTIDFDGGDAAKAETIGRSEGQREKHCGHGVGKVSSLVGADATVVVHKEDGLVQKNASVEELRKPTGSNRGRESRRTRSPMEEEKADALEVSSFDVDERLSFDSKKILIYTDEERVTFRAKEAEDVLEGGGG</sequence>
<proteinExistence type="predicted"/>
<evidence type="ECO:0000313" key="2">
    <source>
        <dbReference type="EMBL" id="RRT32336.1"/>
    </source>
</evidence>
<reference evidence="2 3" key="1">
    <citation type="journal article" date="2014" name="Agronomy (Basel)">
        <title>A Draft Genome Sequence for Ensete ventricosum, the Drought-Tolerant Tree Against Hunger.</title>
        <authorList>
            <person name="Harrison J."/>
            <person name="Moore K.A."/>
            <person name="Paszkiewicz K."/>
            <person name="Jones T."/>
            <person name="Grant M."/>
            <person name="Ambacheew D."/>
            <person name="Muzemil S."/>
            <person name="Studholme D.J."/>
        </authorList>
    </citation>
    <scope>NUCLEOTIDE SEQUENCE [LARGE SCALE GENOMIC DNA]</scope>
</reference>
<feature type="region of interest" description="Disordered" evidence="1">
    <location>
        <begin position="56"/>
        <end position="88"/>
    </location>
</feature>
<dbReference type="AlphaFoldDB" id="A0A426WYI0"/>
<gene>
    <name evidence="2" type="ORF">B296_00052866</name>
</gene>